<feature type="non-terminal residue" evidence="1">
    <location>
        <position position="1"/>
    </location>
</feature>
<accession>A0ACA9S7B4</accession>
<keyword evidence="2" id="KW-1185">Reference proteome</keyword>
<proteinExistence type="predicted"/>
<dbReference type="EMBL" id="CAJVQC010096796">
    <property type="protein sequence ID" value="CAG8829180.1"/>
    <property type="molecule type" value="Genomic_DNA"/>
</dbReference>
<evidence type="ECO:0000313" key="2">
    <source>
        <dbReference type="Proteomes" id="UP000789920"/>
    </source>
</evidence>
<gene>
    <name evidence="1" type="ORF">RPERSI_LOCUS27433</name>
</gene>
<evidence type="ECO:0000313" key="1">
    <source>
        <dbReference type="EMBL" id="CAG8829180.1"/>
    </source>
</evidence>
<reference evidence="1" key="1">
    <citation type="submission" date="2021-06" db="EMBL/GenBank/DDBJ databases">
        <authorList>
            <person name="Kallberg Y."/>
            <person name="Tangrot J."/>
            <person name="Rosling A."/>
        </authorList>
    </citation>
    <scope>NUCLEOTIDE SEQUENCE</scope>
    <source>
        <strain evidence="1">MA461A</strain>
    </source>
</reference>
<organism evidence="1 2">
    <name type="scientific">Racocetra persica</name>
    <dbReference type="NCBI Taxonomy" id="160502"/>
    <lineage>
        <taxon>Eukaryota</taxon>
        <taxon>Fungi</taxon>
        <taxon>Fungi incertae sedis</taxon>
        <taxon>Mucoromycota</taxon>
        <taxon>Glomeromycotina</taxon>
        <taxon>Glomeromycetes</taxon>
        <taxon>Diversisporales</taxon>
        <taxon>Gigasporaceae</taxon>
        <taxon>Racocetra</taxon>
    </lineage>
</organism>
<name>A0ACA9S7B4_9GLOM</name>
<comment type="caution">
    <text evidence="1">The sequence shown here is derived from an EMBL/GenBank/DDBJ whole genome shotgun (WGS) entry which is preliminary data.</text>
</comment>
<protein>
    <submittedName>
        <fullName evidence="1">7797_t:CDS:1</fullName>
    </submittedName>
</protein>
<dbReference type="Proteomes" id="UP000789920">
    <property type="component" value="Unassembled WGS sequence"/>
</dbReference>
<feature type="non-terminal residue" evidence="1">
    <location>
        <position position="242"/>
    </location>
</feature>
<sequence length="242" mass="27952">QMKSYKSAICIIPPKSQWTNIQSIRQKHDKHYNRWMPHINLIYPFILPQQHASDNFSSFDISTANDAFNISEGSSSEITDDVILQHLKKALHPIHPFKLRLQNLSYFTHGKQSSTVWLHPETVPENALVELEYRLIGRSDLGDCEDNMNIDERNDVKHENFGFPGFDDLIKIGNKGFRPHLSLGQFRGEKSAQEAIEKFSSIFSQDPIIEFDVTEICWIVRKGFHDPFEIKARVRLGDDSEV</sequence>